<dbReference type="InterPro" id="IPR029063">
    <property type="entry name" value="SAM-dependent_MTases_sf"/>
</dbReference>
<dbReference type="InterPro" id="IPR050447">
    <property type="entry name" value="Erg6_SMT_methyltransf"/>
</dbReference>
<dbReference type="PANTHER" id="PTHR44068:SF11">
    <property type="entry name" value="GERANYL DIPHOSPHATE 2-C-METHYLTRANSFERASE"/>
    <property type="match status" value="1"/>
</dbReference>
<organism evidence="2">
    <name type="scientific">Candidatus Methanophaga sp. ANME-1 ERB7</name>
    <dbReference type="NCBI Taxonomy" id="2759913"/>
    <lineage>
        <taxon>Archaea</taxon>
        <taxon>Methanobacteriati</taxon>
        <taxon>Methanobacteriota</taxon>
        <taxon>Stenosarchaea group</taxon>
        <taxon>Methanomicrobia</taxon>
        <taxon>Candidatus Methanophagales</taxon>
        <taxon>Candidatus Methanophagaceae</taxon>
        <taxon>Candidatus Methanophaga</taxon>
    </lineage>
</organism>
<protein>
    <submittedName>
        <fullName evidence="2">2-methoxy-6-polyprenyl-1,4-benzoquinol methylase, mitochondrial</fullName>
        <ecNumber evidence="2">2.1.1.163</ecNumber>
    </submittedName>
</protein>
<dbReference type="GO" id="GO:0008757">
    <property type="term" value="F:S-adenosylmethionine-dependent methyltransferase activity"/>
    <property type="evidence" value="ECO:0007669"/>
    <property type="project" value="InterPro"/>
</dbReference>
<sequence length="202" mass="22900">MSNDMQTIGSNPVGLKGRFAGIIMNLIHTNQYKKIIQRHIIDKIDTTNHLSILDVGCGGGKVISLFFSMLEKSKIYGIDHSVDMVNLSSRVNKAGISDGTVNIVHGNVNKLPYSDDFFDIITAFDTINFWNDFDNSIIEIKRVLKQNGIFLIANGYPKEGTKWWNFVKFKNDNEYRAVLSNHGFKKINIMIEKDTIIILTNK</sequence>
<feature type="domain" description="Methyltransferase" evidence="1">
    <location>
        <begin position="48"/>
        <end position="176"/>
    </location>
</feature>
<gene>
    <name evidence="2" type="primary">COQ5</name>
    <name evidence="2" type="ORF">PHLPJACP_00003</name>
</gene>
<keyword evidence="2" id="KW-0808">Transferase</keyword>
<evidence type="ECO:0000313" key="2">
    <source>
        <dbReference type="EMBL" id="QNO56946.1"/>
    </source>
</evidence>
<evidence type="ECO:0000259" key="1">
    <source>
        <dbReference type="Pfam" id="PF13847"/>
    </source>
</evidence>
<dbReference type="GO" id="GO:0032259">
    <property type="term" value="P:methylation"/>
    <property type="evidence" value="ECO:0007669"/>
    <property type="project" value="UniProtKB-KW"/>
</dbReference>
<dbReference type="Pfam" id="PF13847">
    <property type="entry name" value="Methyltransf_31"/>
    <property type="match status" value="1"/>
</dbReference>
<accession>A0A7G9Z9L2</accession>
<dbReference type="SUPFAM" id="SSF53335">
    <property type="entry name" value="S-adenosyl-L-methionine-dependent methyltransferases"/>
    <property type="match status" value="1"/>
</dbReference>
<dbReference type="GO" id="GO:0043770">
    <property type="term" value="F:demethylmenaquinone methyltransferase activity"/>
    <property type="evidence" value="ECO:0007669"/>
    <property type="project" value="UniProtKB-EC"/>
</dbReference>
<dbReference type="PANTHER" id="PTHR44068">
    <property type="entry name" value="ZGC:194242"/>
    <property type="match status" value="1"/>
</dbReference>
<dbReference type="InterPro" id="IPR025714">
    <property type="entry name" value="Methyltranfer_dom"/>
</dbReference>
<keyword evidence="2" id="KW-0489">Methyltransferase</keyword>
<proteinExistence type="predicted"/>
<dbReference type="EMBL" id="MT631674">
    <property type="protein sequence ID" value="QNO56946.1"/>
    <property type="molecule type" value="Genomic_DNA"/>
</dbReference>
<dbReference type="CDD" id="cd02440">
    <property type="entry name" value="AdoMet_MTases"/>
    <property type="match status" value="1"/>
</dbReference>
<dbReference type="EC" id="2.1.1.163" evidence="2"/>
<dbReference type="AlphaFoldDB" id="A0A7G9Z9L2"/>
<reference evidence="2" key="1">
    <citation type="submission" date="2020-06" db="EMBL/GenBank/DDBJ databases">
        <title>Unique genomic features of the anaerobic methanotrophic archaea.</title>
        <authorList>
            <person name="Chadwick G.L."/>
            <person name="Skennerton C.T."/>
            <person name="Laso-Perez R."/>
            <person name="Leu A.O."/>
            <person name="Speth D.R."/>
            <person name="Yu H."/>
            <person name="Morgan-Lang C."/>
            <person name="Hatzenpichler R."/>
            <person name="Goudeau D."/>
            <person name="Malmstrom R."/>
            <person name="Brazelton W.J."/>
            <person name="Woyke T."/>
            <person name="Hallam S.J."/>
            <person name="Tyson G.W."/>
            <person name="Wegener G."/>
            <person name="Boetius A."/>
            <person name="Orphan V."/>
        </authorList>
    </citation>
    <scope>NUCLEOTIDE SEQUENCE</scope>
</reference>
<name>A0A7G9Z9L2_9EURY</name>
<dbReference type="Gene3D" id="3.40.50.150">
    <property type="entry name" value="Vaccinia Virus protein VP39"/>
    <property type="match status" value="1"/>
</dbReference>